<gene>
    <name evidence="3" type="ORF">NP233_g12350</name>
</gene>
<accession>A0AAD5VGG5</accession>
<sequence>MGHGGKNLFQIYRFHQGISRDKIHRIILGSFTLQKRFSTDNRFWRFIRGGIAIICLLSMSLVGFYALIAQPSRLGLLNGDPEVLPRPITLLKVPATSEKLLTYKHEVRIALDVGEAVANPSIFSGHAEDLGSYVKTAVALPYDLQPSLNHSTIRNCISSIQEQLNSPRKWYLTVDCGIADIWTDPGAAGIDADILVSLDFFGNFTQSNQHKPSLSLPVAVYISLTDSWDDVIAHTRPVYLLPGDHIRAMSSYWVKEKFVNNALAAMGISRLTIPIPPVDPSLSGSTATLRVTLPSYHNSSYLVPEILIERDYYQDTMLTGFALLGGIWTFINGLFAAIFGSTLLLVLFGIKPLSIYGLVHFFQRQEEALVTRNYKSTPEEQIQVVGLLRDHLLDVKQFNTEEGNEPVSGRIPGPSVDMHPVPSIQDPSSSSESEHLMEKNTPKSPRP</sequence>
<evidence type="ECO:0000313" key="3">
    <source>
        <dbReference type="EMBL" id="KAJ3554790.1"/>
    </source>
</evidence>
<keyword evidence="2" id="KW-0472">Membrane</keyword>
<feature type="region of interest" description="Disordered" evidence="1">
    <location>
        <begin position="401"/>
        <end position="447"/>
    </location>
</feature>
<reference evidence="3" key="1">
    <citation type="submission" date="2022-07" db="EMBL/GenBank/DDBJ databases">
        <title>Genome Sequence of Leucocoprinus birnbaumii.</title>
        <authorList>
            <person name="Buettner E."/>
        </authorList>
    </citation>
    <scope>NUCLEOTIDE SEQUENCE</scope>
    <source>
        <strain evidence="3">VT141</strain>
    </source>
</reference>
<proteinExistence type="predicted"/>
<comment type="caution">
    <text evidence="3">The sequence shown here is derived from an EMBL/GenBank/DDBJ whole genome shotgun (WGS) entry which is preliminary data.</text>
</comment>
<feature type="transmembrane region" description="Helical" evidence="2">
    <location>
        <begin position="321"/>
        <end position="348"/>
    </location>
</feature>
<protein>
    <submittedName>
        <fullName evidence="3">Uncharacterized protein</fullName>
    </submittedName>
</protein>
<evidence type="ECO:0000256" key="1">
    <source>
        <dbReference type="SAM" id="MobiDB-lite"/>
    </source>
</evidence>
<dbReference type="Proteomes" id="UP001213000">
    <property type="component" value="Unassembled WGS sequence"/>
</dbReference>
<keyword evidence="2" id="KW-0812">Transmembrane</keyword>
<keyword evidence="4" id="KW-1185">Reference proteome</keyword>
<feature type="transmembrane region" description="Helical" evidence="2">
    <location>
        <begin position="46"/>
        <end position="68"/>
    </location>
</feature>
<feature type="compositionally biased region" description="Basic and acidic residues" evidence="1">
    <location>
        <begin position="432"/>
        <end position="441"/>
    </location>
</feature>
<evidence type="ECO:0000256" key="2">
    <source>
        <dbReference type="SAM" id="Phobius"/>
    </source>
</evidence>
<name>A0AAD5VGG5_9AGAR</name>
<dbReference type="EMBL" id="JANIEX010001752">
    <property type="protein sequence ID" value="KAJ3554790.1"/>
    <property type="molecule type" value="Genomic_DNA"/>
</dbReference>
<dbReference type="AlphaFoldDB" id="A0AAD5VGG5"/>
<organism evidence="3 4">
    <name type="scientific">Leucocoprinus birnbaumii</name>
    <dbReference type="NCBI Taxonomy" id="56174"/>
    <lineage>
        <taxon>Eukaryota</taxon>
        <taxon>Fungi</taxon>
        <taxon>Dikarya</taxon>
        <taxon>Basidiomycota</taxon>
        <taxon>Agaricomycotina</taxon>
        <taxon>Agaricomycetes</taxon>
        <taxon>Agaricomycetidae</taxon>
        <taxon>Agaricales</taxon>
        <taxon>Agaricineae</taxon>
        <taxon>Agaricaceae</taxon>
        <taxon>Leucocoprinus</taxon>
    </lineage>
</organism>
<keyword evidence="2" id="KW-1133">Transmembrane helix</keyword>
<evidence type="ECO:0000313" key="4">
    <source>
        <dbReference type="Proteomes" id="UP001213000"/>
    </source>
</evidence>